<dbReference type="CDD" id="cd06257">
    <property type="entry name" value="DnaJ"/>
    <property type="match status" value="1"/>
</dbReference>
<dbReference type="SMART" id="SM00271">
    <property type="entry name" value="DnaJ"/>
    <property type="match status" value="1"/>
</dbReference>
<dbReference type="RefSeq" id="WP_220578552.1">
    <property type="nucleotide sequence ID" value="NZ_RKLT01000001.1"/>
</dbReference>
<feature type="domain" description="J" evidence="2">
    <location>
        <begin position="146"/>
        <end position="199"/>
    </location>
</feature>
<dbReference type="SUPFAM" id="SSF46565">
    <property type="entry name" value="Chaperone J-domain"/>
    <property type="match status" value="1"/>
</dbReference>
<organism evidence="3 4">
    <name type="scientific">Haloarcula nitratireducens</name>
    <dbReference type="NCBI Taxonomy" id="2487749"/>
    <lineage>
        <taxon>Archaea</taxon>
        <taxon>Methanobacteriati</taxon>
        <taxon>Methanobacteriota</taxon>
        <taxon>Stenosarchaea group</taxon>
        <taxon>Halobacteria</taxon>
        <taxon>Halobacteriales</taxon>
        <taxon>Haloarculaceae</taxon>
        <taxon>Haloarcula</taxon>
    </lineage>
</organism>
<dbReference type="InterPro" id="IPR001623">
    <property type="entry name" value="DnaJ_domain"/>
</dbReference>
<evidence type="ECO:0000313" key="4">
    <source>
        <dbReference type="Proteomes" id="UP001430455"/>
    </source>
</evidence>
<evidence type="ECO:0000256" key="1">
    <source>
        <dbReference type="SAM" id="Phobius"/>
    </source>
</evidence>
<sequence>MQVDPGTVPAWLALGVVLGVGGSLVVAAVFVVADRWFPPQQQARKLGDGGEERRRAELREYLRAIDEQYAENHFVEGQHVAFYLPKRDVAITFDARAYYRIERSRTRPVLVEHEMPGVHLGARLPFETPEVSLGPDPQRSPDPAVQAYAELGLRQGATVDEVKSAYRERVKEVHPDHGGDEDEFKRVREAYTMAKQHAS</sequence>
<keyword evidence="4" id="KW-1185">Reference proteome</keyword>
<reference evidence="3 4" key="1">
    <citation type="submission" date="2021-06" db="EMBL/GenBank/DDBJ databases">
        <title>Halomicroarcula sp. a new haloarchaeum isolated from saline soil.</title>
        <authorList>
            <person name="Duran-Viseras A."/>
            <person name="Sanchez-Porro C."/>
            <person name="Ventosa A."/>
        </authorList>
    </citation>
    <scope>NUCLEOTIDE SEQUENCE [LARGE SCALE GENOMIC DNA]</scope>
    <source>
        <strain evidence="3 4">F27</strain>
    </source>
</reference>
<gene>
    <name evidence="3" type="ORF">EGH23_03065</name>
</gene>
<comment type="caution">
    <text evidence="3">The sequence shown here is derived from an EMBL/GenBank/DDBJ whole genome shotgun (WGS) entry which is preliminary data.</text>
</comment>
<dbReference type="Gene3D" id="1.10.287.110">
    <property type="entry name" value="DnaJ domain"/>
    <property type="match status" value="1"/>
</dbReference>
<evidence type="ECO:0000313" key="3">
    <source>
        <dbReference type="EMBL" id="MBX0293862.1"/>
    </source>
</evidence>
<dbReference type="PROSITE" id="PS50076">
    <property type="entry name" value="DNAJ_2"/>
    <property type="match status" value="1"/>
</dbReference>
<dbReference type="PRINTS" id="PR00625">
    <property type="entry name" value="JDOMAIN"/>
</dbReference>
<keyword evidence="1" id="KW-0472">Membrane</keyword>
<keyword evidence="1" id="KW-0812">Transmembrane</keyword>
<dbReference type="AlphaFoldDB" id="A0AAW4P994"/>
<protein>
    <submittedName>
        <fullName evidence="3">J domain-containing protein</fullName>
    </submittedName>
</protein>
<name>A0AAW4P994_9EURY</name>
<feature type="transmembrane region" description="Helical" evidence="1">
    <location>
        <begin position="12"/>
        <end position="33"/>
    </location>
</feature>
<dbReference type="Proteomes" id="UP001430455">
    <property type="component" value="Unassembled WGS sequence"/>
</dbReference>
<dbReference type="InterPro" id="IPR036869">
    <property type="entry name" value="J_dom_sf"/>
</dbReference>
<dbReference type="EMBL" id="RKLT01000001">
    <property type="protein sequence ID" value="MBX0293862.1"/>
    <property type="molecule type" value="Genomic_DNA"/>
</dbReference>
<evidence type="ECO:0000259" key="2">
    <source>
        <dbReference type="PROSITE" id="PS50076"/>
    </source>
</evidence>
<accession>A0AAW4P994</accession>
<proteinExistence type="predicted"/>
<dbReference type="Pfam" id="PF00226">
    <property type="entry name" value="DnaJ"/>
    <property type="match status" value="1"/>
</dbReference>
<keyword evidence="1" id="KW-1133">Transmembrane helix</keyword>